<name>A0AA39I3V1_9BILA</name>
<evidence type="ECO:0000256" key="1">
    <source>
        <dbReference type="SAM" id="Phobius"/>
    </source>
</evidence>
<dbReference type="Proteomes" id="UP001175271">
    <property type="component" value="Unassembled WGS sequence"/>
</dbReference>
<comment type="caution">
    <text evidence="2">The sequence shown here is derived from an EMBL/GenBank/DDBJ whole genome shotgun (WGS) entry which is preliminary data.</text>
</comment>
<feature type="transmembrane region" description="Helical" evidence="1">
    <location>
        <begin position="80"/>
        <end position="104"/>
    </location>
</feature>
<gene>
    <name evidence="2" type="ORF">QR680_012516</name>
</gene>
<dbReference type="AlphaFoldDB" id="A0AA39I3V1"/>
<sequence>MVLHLLYALISVFLLLRFLLGRQHHNSLLPPSSVVLLLSTDSPFHFRSSRILSSLFAKGCFTFVLLTCRSSKITYGASTIFNWSSFCDFFDTFCAFFLIFRFLFPSYLRATSETLLIALKKVPSENDFGDGKATDRSDLHL</sequence>
<keyword evidence="1" id="KW-0472">Membrane</keyword>
<keyword evidence="1" id="KW-0812">Transmembrane</keyword>
<protein>
    <submittedName>
        <fullName evidence="2">Uncharacterized protein</fullName>
    </submittedName>
</protein>
<proteinExistence type="predicted"/>
<dbReference type="EMBL" id="JAUCMV010000002">
    <property type="protein sequence ID" value="KAK0416486.1"/>
    <property type="molecule type" value="Genomic_DNA"/>
</dbReference>
<reference evidence="2" key="1">
    <citation type="submission" date="2023-06" db="EMBL/GenBank/DDBJ databases">
        <title>Genomic analysis of the entomopathogenic nematode Steinernema hermaphroditum.</title>
        <authorList>
            <person name="Schwarz E.M."/>
            <person name="Heppert J.K."/>
            <person name="Baniya A."/>
            <person name="Schwartz H.T."/>
            <person name="Tan C.-H."/>
            <person name="Antoshechkin I."/>
            <person name="Sternberg P.W."/>
            <person name="Goodrich-Blair H."/>
            <person name="Dillman A.R."/>
        </authorList>
    </citation>
    <scope>NUCLEOTIDE SEQUENCE</scope>
    <source>
        <strain evidence="2">PS9179</strain>
        <tissue evidence="2">Whole animal</tissue>
    </source>
</reference>
<organism evidence="2 3">
    <name type="scientific">Steinernema hermaphroditum</name>
    <dbReference type="NCBI Taxonomy" id="289476"/>
    <lineage>
        <taxon>Eukaryota</taxon>
        <taxon>Metazoa</taxon>
        <taxon>Ecdysozoa</taxon>
        <taxon>Nematoda</taxon>
        <taxon>Chromadorea</taxon>
        <taxon>Rhabditida</taxon>
        <taxon>Tylenchina</taxon>
        <taxon>Panagrolaimomorpha</taxon>
        <taxon>Strongyloidoidea</taxon>
        <taxon>Steinernematidae</taxon>
        <taxon>Steinernema</taxon>
    </lineage>
</organism>
<feature type="transmembrane region" description="Helical" evidence="1">
    <location>
        <begin position="51"/>
        <end position="68"/>
    </location>
</feature>
<evidence type="ECO:0000313" key="3">
    <source>
        <dbReference type="Proteomes" id="UP001175271"/>
    </source>
</evidence>
<evidence type="ECO:0000313" key="2">
    <source>
        <dbReference type="EMBL" id="KAK0416486.1"/>
    </source>
</evidence>
<keyword evidence="1" id="KW-1133">Transmembrane helix</keyword>
<accession>A0AA39I3V1</accession>
<keyword evidence="3" id="KW-1185">Reference proteome</keyword>